<dbReference type="WBParaSite" id="ASIM_0001000301-mRNA-1">
    <property type="protein sequence ID" value="ASIM_0001000301-mRNA-1"/>
    <property type="gene ID" value="ASIM_0001000301"/>
</dbReference>
<dbReference type="OrthoDB" id="6018565at2759"/>
<dbReference type="AlphaFoldDB" id="A0A0M3JQQ2"/>
<dbReference type="SUPFAM" id="SSF46966">
    <property type="entry name" value="Spectrin repeat"/>
    <property type="match status" value="1"/>
</dbReference>
<dbReference type="InterPro" id="IPR002017">
    <property type="entry name" value="Spectrin_repeat"/>
</dbReference>
<dbReference type="InterPro" id="IPR018159">
    <property type="entry name" value="Spectrin/alpha-actinin"/>
</dbReference>
<reference evidence="4" key="1">
    <citation type="submission" date="2017-02" db="UniProtKB">
        <authorList>
            <consortium name="WormBaseParasite"/>
        </authorList>
    </citation>
    <scope>IDENTIFICATION</scope>
</reference>
<organism evidence="4">
    <name type="scientific">Anisakis simplex</name>
    <name type="common">Herring worm</name>
    <dbReference type="NCBI Taxonomy" id="6269"/>
    <lineage>
        <taxon>Eukaryota</taxon>
        <taxon>Metazoa</taxon>
        <taxon>Ecdysozoa</taxon>
        <taxon>Nematoda</taxon>
        <taxon>Chromadorea</taxon>
        <taxon>Rhabditida</taxon>
        <taxon>Spirurina</taxon>
        <taxon>Ascaridomorpha</taxon>
        <taxon>Ascaridoidea</taxon>
        <taxon>Anisakidae</taxon>
        <taxon>Anisakis</taxon>
        <taxon>Anisakis simplex complex</taxon>
    </lineage>
</organism>
<dbReference type="EMBL" id="UYRR01030911">
    <property type="protein sequence ID" value="VDK41639.1"/>
    <property type="molecule type" value="Genomic_DNA"/>
</dbReference>
<dbReference type="PANTHER" id="PTHR11915">
    <property type="entry name" value="SPECTRIN/FILAMIN RELATED CYTOSKELETAL PROTEIN"/>
    <property type="match status" value="1"/>
</dbReference>
<evidence type="ECO:0000313" key="3">
    <source>
        <dbReference type="Proteomes" id="UP000267096"/>
    </source>
</evidence>
<evidence type="ECO:0000313" key="2">
    <source>
        <dbReference type="EMBL" id="VDK41639.1"/>
    </source>
</evidence>
<dbReference type="Pfam" id="PF00435">
    <property type="entry name" value="Spectrin"/>
    <property type="match status" value="1"/>
</dbReference>
<reference evidence="2 3" key="2">
    <citation type="submission" date="2018-11" db="EMBL/GenBank/DDBJ databases">
        <authorList>
            <consortium name="Pathogen Informatics"/>
        </authorList>
    </citation>
    <scope>NUCLEOTIDE SEQUENCE [LARGE SCALE GENOMIC DNA]</scope>
</reference>
<keyword evidence="1" id="KW-0677">Repeat</keyword>
<dbReference type="Proteomes" id="UP000267096">
    <property type="component" value="Unassembled WGS sequence"/>
</dbReference>
<proteinExistence type="predicted"/>
<evidence type="ECO:0000256" key="1">
    <source>
        <dbReference type="ARBA" id="ARBA00022737"/>
    </source>
</evidence>
<accession>A0A0M3JQQ2</accession>
<evidence type="ECO:0000313" key="4">
    <source>
        <dbReference type="WBParaSite" id="ASIM_0001000301-mRNA-1"/>
    </source>
</evidence>
<dbReference type="Gene3D" id="1.20.58.60">
    <property type="match status" value="1"/>
</dbReference>
<name>A0A0M3JQQ2_ANISI</name>
<gene>
    <name evidence="2" type="ORF">ASIM_LOCUS9735</name>
</gene>
<protein>
    <submittedName>
        <fullName evidence="4">Spectrin alpha chain (inferred by orthology to a D. melanogaster protein)</fullName>
    </submittedName>
</protein>
<dbReference type="CDD" id="cd00176">
    <property type="entry name" value="SPEC"/>
    <property type="match status" value="1"/>
</dbReference>
<sequence>MNLQKKQALLESDYNAHQDRIESLHNQAKTFSESGHFDAPVILRKEEALRNRYNALRDPLNSRKAKLAESLQGNQLFRDIDDELAWIREKEQIAGSTNRG</sequence>
<keyword evidence="3" id="KW-1185">Reference proteome</keyword>